<dbReference type="EMBL" id="CP048685">
    <property type="protein sequence ID" value="QPJ62750.1"/>
    <property type="molecule type" value="Genomic_DNA"/>
</dbReference>
<dbReference type="Pfam" id="PF12850">
    <property type="entry name" value="Metallophos_2"/>
    <property type="match status" value="1"/>
</dbReference>
<dbReference type="PANTHER" id="PTHR42850:SF2">
    <property type="entry name" value="BLL5683 PROTEIN"/>
    <property type="match status" value="1"/>
</dbReference>
<dbReference type="CDD" id="cd00838">
    <property type="entry name" value="MPP_superfamily"/>
    <property type="match status" value="1"/>
</dbReference>
<organism evidence="3 4">
    <name type="scientific">Candidatus Nitronauta litoralis</name>
    <dbReference type="NCBI Taxonomy" id="2705533"/>
    <lineage>
        <taxon>Bacteria</taxon>
        <taxon>Pseudomonadati</taxon>
        <taxon>Nitrospinota/Tectimicrobiota group</taxon>
        <taxon>Nitrospinota</taxon>
        <taxon>Nitrospinia</taxon>
        <taxon>Nitrospinales</taxon>
        <taxon>Nitrospinaceae</taxon>
        <taxon>Candidatus Nitronauta</taxon>
    </lineage>
</organism>
<evidence type="ECO:0000259" key="2">
    <source>
        <dbReference type="Pfam" id="PF12850"/>
    </source>
</evidence>
<sequence length="248" mass="28425">MKYVIISDLHSNLEALHGFLEALDSLKLSTGFHFDKLVCLGDIAGYGANPNEVIAWVREHCHIVLGGNHDYAVVDKTDASYFNQYAFDACQWTSGVLTDENRDYLKSLSAKEVRDEICWAHSSPFEPEEWHYIDNRYDGIDNFPHFKEKVCFVGHSHRPVIIEEREPNKVHEYYDSDWKLKAGHRYIFNVGSLGQPRDGNPDPAFAIFDSDENTYQVRRFQYDVKTAQSKIKAASLPAYLSDRLALGK</sequence>
<dbReference type="InterPro" id="IPR029052">
    <property type="entry name" value="Metallo-depent_PP-like"/>
</dbReference>
<dbReference type="Proteomes" id="UP000594688">
    <property type="component" value="Chromosome"/>
</dbReference>
<dbReference type="KEGG" id="nli:G3M70_13045"/>
<evidence type="ECO:0000313" key="4">
    <source>
        <dbReference type="Proteomes" id="UP000594688"/>
    </source>
</evidence>
<dbReference type="GO" id="GO:0005737">
    <property type="term" value="C:cytoplasm"/>
    <property type="evidence" value="ECO:0007669"/>
    <property type="project" value="TreeGrafter"/>
</dbReference>
<dbReference type="AlphaFoldDB" id="A0A7T0G0P8"/>
<gene>
    <name evidence="3" type="ORF">G3M70_13045</name>
</gene>
<proteinExistence type="inferred from homology"/>
<dbReference type="SUPFAM" id="SSF56300">
    <property type="entry name" value="Metallo-dependent phosphatases"/>
    <property type="match status" value="1"/>
</dbReference>
<dbReference type="Gene3D" id="3.60.21.10">
    <property type="match status" value="1"/>
</dbReference>
<dbReference type="InterPro" id="IPR024654">
    <property type="entry name" value="Calcineurin-like_PHP_lpxH"/>
</dbReference>
<dbReference type="PANTHER" id="PTHR42850">
    <property type="entry name" value="METALLOPHOSPHOESTERASE"/>
    <property type="match status" value="1"/>
</dbReference>
<dbReference type="PIRSF" id="PIRSF000883">
    <property type="entry name" value="Pesterase_MJ0912"/>
    <property type="match status" value="1"/>
</dbReference>
<evidence type="ECO:0000313" key="3">
    <source>
        <dbReference type="EMBL" id="QPJ62750.1"/>
    </source>
</evidence>
<protein>
    <submittedName>
        <fullName evidence="3">Metallophosphoesterase family protein</fullName>
    </submittedName>
</protein>
<dbReference type="InterPro" id="IPR050126">
    <property type="entry name" value="Ap4A_hydrolase"/>
</dbReference>
<name>A0A7T0G0P8_9BACT</name>
<dbReference type="GO" id="GO:0016791">
    <property type="term" value="F:phosphatase activity"/>
    <property type="evidence" value="ECO:0007669"/>
    <property type="project" value="TreeGrafter"/>
</dbReference>
<reference evidence="3 4" key="1">
    <citation type="submission" date="2020-02" db="EMBL/GenBank/DDBJ databases">
        <title>Genomic and physiological characterization of two novel Nitrospinaceae genera.</title>
        <authorList>
            <person name="Mueller A.J."/>
            <person name="Jung M.-Y."/>
            <person name="Strachan C.R."/>
            <person name="Herbold C.W."/>
            <person name="Kirkegaard R.H."/>
            <person name="Daims H."/>
        </authorList>
    </citation>
    <scope>NUCLEOTIDE SEQUENCE [LARGE SCALE GENOMIC DNA]</scope>
    <source>
        <strain evidence="3">EB</strain>
    </source>
</reference>
<comment type="similarity">
    <text evidence="1">Belongs to the metallophosphoesterase superfamily. YfcE family.</text>
</comment>
<feature type="domain" description="Calcineurin-like phosphoesterase" evidence="2">
    <location>
        <begin position="1"/>
        <end position="212"/>
    </location>
</feature>
<accession>A0A7T0G0P8</accession>
<dbReference type="InterPro" id="IPR011152">
    <property type="entry name" value="Pesterase_MJ0912"/>
</dbReference>
<evidence type="ECO:0000256" key="1">
    <source>
        <dbReference type="ARBA" id="ARBA00008950"/>
    </source>
</evidence>